<name>A0ABM7NRT3_9VIRU</name>
<accession>A0ABM7NRT3</accession>
<reference evidence="2 3" key="1">
    <citation type="submission" date="2021-02" db="EMBL/GenBank/DDBJ databases">
        <title>Cotonvirus japonicus, which uses Golgi apparatus of host cells for its virion factory, phylogenetically links tailed tupanvirus and icosahedral mimivirus.</title>
        <authorList>
            <person name="Takahashi H."/>
            <person name="Fukaya S."/>
            <person name="Song C."/>
            <person name="Murata K."/>
            <person name="Takemura M."/>
        </authorList>
    </citation>
    <scope>NUCLEOTIDE SEQUENCE [LARGE SCALE GENOMIC DNA]</scope>
</reference>
<sequence>MILMDKDFCRVNMMVMEQEIAYYSYINITNKKRTINYTLLYSTMFTNSILNIMCSKILFQLYLKRYY</sequence>
<dbReference type="EMBL" id="AP024483">
    <property type="protein sequence ID" value="BCS82874.1"/>
    <property type="molecule type" value="Genomic_DNA"/>
</dbReference>
<dbReference type="Proteomes" id="UP001321479">
    <property type="component" value="Segment"/>
</dbReference>
<evidence type="ECO:0000313" key="2">
    <source>
        <dbReference type="EMBL" id="BCS82874.1"/>
    </source>
</evidence>
<dbReference type="RefSeq" id="YP_010841482.1">
    <property type="nucleotide sequence ID" value="NC_079139.1"/>
</dbReference>
<organism evidence="2 3">
    <name type="scientific">Cotonvirus japonicus</name>
    <dbReference type="NCBI Taxonomy" id="2811091"/>
    <lineage>
        <taxon>Viruses</taxon>
        <taxon>Varidnaviria</taxon>
        <taxon>Bamfordvirae</taxon>
        <taxon>Nucleocytoviricota</taxon>
        <taxon>Megaviricetes</taxon>
        <taxon>Imitervirales</taxon>
        <taxon>Mimiviridae</taxon>
        <taxon>Megamimivirinae</taxon>
        <taxon>Cotonvirus</taxon>
        <taxon>Cotonvirus japonicum</taxon>
    </lineage>
</organism>
<protein>
    <submittedName>
        <fullName evidence="2">ORFan</fullName>
    </submittedName>
</protein>
<keyword evidence="1" id="KW-1133">Transmembrane helix</keyword>
<evidence type="ECO:0000313" key="3">
    <source>
        <dbReference type="Proteomes" id="UP001321479"/>
    </source>
</evidence>
<dbReference type="GeneID" id="80558079"/>
<proteinExistence type="predicted"/>
<keyword evidence="1" id="KW-0812">Transmembrane</keyword>
<keyword evidence="1" id="KW-0472">Membrane</keyword>
<feature type="transmembrane region" description="Helical" evidence="1">
    <location>
        <begin position="39"/>
        <end position="63"/>
    </location>
</feature>
<evidence type="ECO:0000256" key="1">
    <source>
        <dbReference type="SAM" id="Phobius"/>
    </source>
</evidence>
<keyword evidence="3" id="KW-1185">Reference proteome</keyword>